<dbReference type="InterPro" id="IPR011600">
    <property type="entry name" value="Pept_C14_caspase"/>
</dbReference>
<dbReference type="RefSeq" id="WP_217744538.1">
    <property type="nucleotide sequence ID" value="NZ_JAHOEI010000110.1"/>
</dbReference>
<dbReference type="GO" id="GO:0006508">
    <property type="term" value="P:proteolysis"/>
    <property type="evidence" value="ECO:0007669"/>
    <property type="project" value="InterPro"/>
</dbReference>
<name>A0AAW4N2R9_9BACT</name>
<dbReference type="AlphaFoldDB" id="A0AAW4N2R9"/>
<keyword evidence="1" id="KW-0732">Signal</keyword>
<feature type="domain" description="Peptidase C14 caspase" evidence="2">
    <location>
        <begin position="30"/>
        <end position="236"/>
    </location>
</feature>
<organism evidence="3 4">
    <name type="scientific">Segatella copri</name>
    <dbReference type="NCBI Taxonomy" id="165179"/>
    <lineage>
        <taxon>Bacteria</taxon>
        <taxon>Pseudomonadati</taxon>
        <taxon>Bacteroidota</taxon>
        <taxon>Bacteroidia</taxon>
        <taxon>Bacteroidales</taxon>
        <taxon>Prevotellaceae</taxon>
        <taxon>Segatella</taxon>
    </lineage>
</organism>
<evidence type="ECO:0000256" key="1">
    <source>
        <dbReference type="SAM" id="SignalP"/>
    </source>
</evidence>
<evidence type="ECO:0000313" key="4">
    <source>
        <dbReference type="Proteomes" id="UP001196765"/>
    </source>
</evidence>
<sequence>MNSLKGIALLLLSLISAIEINAQHTYVVSVGIADYQNINDLTFTEADVVTFNHIMAQHDAVITTLTGAQATHSNIIKTVRSVFAKATPSDAVIFFFSGHGYEGGFCCYDMQANSHLGGMSYQEMQILFRNCRAGRKMVFADACFSGGLGKQRTQLQVQAVANNEVMFFLSSRLDETSLELPQGPNGLYTYFLAKGLGGAADINNDRVISANEIYNFVSINVSSWANQIPHNQHPTIWGNFNQSMSVLDVK</sequence>
<gene>
    <name evidence="3" type="ORF">KSW82_15745</name>
</gene>
<evidence type="ECO:0000313" key="3">
    <source>
        <dbReference type="EMBL" id="MBV3389177.1"/>
    </source>
</evidence>
<evidence type="ECO:0000259" key="2">
    <source>
        <dbReference type="Pfam" id="PF00656"/>
    </source>
</evidence>
<dbReference type="EMBL" id="JAHOEI010000110">
    <property type="protein sequence ID" value="MBV3389177.1"/>
    <property type="molecule type" value="Genomic_DNA"/>
</dbReference>
<dbReference type="GO" id="GO:0004197">
    <property type="term" value="F:cysteine-type endopeptidase activity"/>
    <property type="evidence" value="ECO:0007669"/>
    <property type="project" value="InterPro"/>
</dbReference>
<comment type="caution">
    <text evidence="3">The sequence shown here is derived from an EMBL/GenBank/DDBJ whole genome shotgun (WGS) entry which is preliminary data.</text>
</comment>
<dbReference type="InterPro" id="IPR018247">
    <property type="entry name" value="EF_Hand_1_Ca_BS"/>
</dbReference>
<protein>
    <submittedName>
        <fullName evidence="3">Caspase family protein</fullName>
    </submittedName>
</protein>
<dbReference type="Pfam" id="PF00656">
    <property type="entry name" value="Peptidase_C14"/>
    <property type="match status" value="1"/>
</dbReference>
<accession>A0AAW4N2R9</accession>
<reference evidence="3" key="1">
    <citation type="submission" date="2021-06" db="EMBL/GenBank/DDBJ databases">
        <title>Collection of gut derived symbiotic bacterial strains cultured from healthy donors.</title>
        <authorList>
            <person name="Lin H."/>
            <person name="Littmann E."/>
            <person name="Pamer E.G."/>
        </authorList>
    </citation>
    <scope>NUCLEOTIDE SEQUENCE</scope>
    <source>
        <strain evidence="3">MSK.21.74</strain>
    </source>
</reference>
<dbReference type="PROSITE" id="PS00018">
    <property type="entry name" value="EF_HAND_1"/>
    <property type="match status" value="1"/>
</dbReference>
<feature type="chain" id="PRO_5043811844" evidence="1">
    <location>
        <begin position="23"/>
        <end position="250"/>
    </location>
</feature>
<feature type="signal peptide" evidence="1">
    <location>
        <begin position="1"/>
        <end position="22"/>
    </location>
</feature>
<proteinExistence type="predicted"/>
<dbReference type="Proteomes" id="UP001196765">
    <property type="component" value="Unassembled WGS sequence"/>
</dbReference>